<feature type="compositionally biased region" description="Basic and acidic residues" evidence="2">
    <location>
        <begin position="2387"/>
        <end position="2404"/>
    </location>
</feature>
<dbReference type="Proteomes" id="UP000660262">
    <property type="component" value="Unassembled WGS sequence"/>
</dbReference>
<dbReference type="GO" id="GO:0006623">
    <property type="term" value="P:protein targeting to vacuole"/>
    <property type="evidence" value="ECO:0007669"/>
    <property type="project" value="TreeGrafter"/>
</dbReference>
<dbReference type="InterPro" id="IPR026847">
    <property type="entry name" value="VPS13"/>
</dbReference>
<feature type="region of interest" description="Disordered" evidence="2">
    <location>
        <begin position="3187"/>
        <end position="3216"/>
    </location>
</feature>
<reference evidence="4" key="1">
    <citation type="submission" date="2020-10" db="EMBL/GenBank/DDBJ databases">
        <title>Unveiling of a novel bifunctional photoreceptor, Dualchrome1, isolated from a cosmopolitan green alga.</title>
        <authorList>
            <person name="Suzuki S."/>
            <person name="Kawachi M."/>
        </authorList>
    </citation>
    <scope>NUCLEOTIDE SEQUENCE</scope>
    <source>
        <strain evidence="4">NIES 2893</strain>
    </source>
</reference>
<feature type="domain" description="Intermembrane lipid transfer protein VPS13-like C-terminal" evidence="3">
    <location>
        <begin position="3313"/>
        <end position="3413"/>
    </location>
</feature>
<name>A0A830HSC3_9CHLO</name>
<dbReference type="OrthoDB" id="428159at2759"/>
<keyword evidence="5" id="KW-1185">Reference proteome</keyword>
<feature type="region of interest" description="Disordered" evidence="2">
    <location>
        <begin position="2387"/>
        <end position="2453"/>
    </location>
</feature>
<dbReference type="GO" id="GO:0045053">
    <property type="term" value="P:protein retention in Golgi apparatus"/>
    <property type="evidence" value="ECO:0007669"/>
    <property type="project" value="TreeGrafter"/>
</dbReference>
<feature type="region of interest" description="Disordered" evidence="2">
    <location>
        <begin position="544"/>
        <end position="596"/>
    </location>
</feature>
<dbReference type="EMBL" id="BNJQ01000018">
    <property type="protein sequence ID" value="GHP07837.1"/>
    <property type="molecule type" value="Genomic_DNA"/>
</dbReference>
<evidence type="ECO:0000256" key="2">
    <source>
        <dbReference type="SAM" id="MobiDB-lite"/>
    </source>
</evidence>
<comment type="similarity">
    <text evidence="1">Belongs to the VPS13 family.</text>
</comment>
<organism evidence="4 5">
    <name type="scientific">Pycnococcus provasolii</name>
    <dbReference type="NCBI Taxonomy" id="41880"/>
    <lineage>
        <taxon>Eukaryota</taxon>
        <taxon>Viridiplantae</taxon>
        <taxon>Chlorophyta</taxon>
        <taxon>Pseudoscourfieldiophyceae</taxon>
        <taxon>Pseudoscourfieldiales</taxon>
        <taxon>Pycnococcaceae</taxon>
        <taxon>Pycnococcus</taxon>
    </lineage>
</organism>
<feature type="compositionally biased region" description="Low complexity" evidence="2">
    <location>
        <begin position="570"/>
        <end position="581"/>
    </location>
</feature>
<protein>
    <recommendedName>
        <fullName evidence="3">Intermembrane lipid transfer protein VPS13-like C-terminal domain-containing protein</fullName>
    </recommendedName>
</protein>
<feature type="region of interest" description="Disordered" evidence="2">
    <location>
        <begin position="1561"/>
        <end position="1588"/>
    </location>
</feature>
<dbReference type="Pfam" id="PF25037">
    <property type="entry name" value="VPS13_C"/>
    <property type="match status" value="1"/>
</dbReference>
<feature type="compositionally biased region" description="Acidic residues" evidence="2">
    <location>
        <begin position="2405"/>
        <end position="2432"/>
    </location>
</feature>
<proteinExistence type="inferred from homology"/>
<evidence type="ECO:0000313" key="4">
    <source>
        <dbReference type="EMBL" id="GHP07837.1"/>
    </source>
</evidence>
<feature type="compositionally biased region" description="Pro residues" evidence="2">
    <location>
        <begin position="54"/>
        <end position="64"/>
    </location>
</feature>
<feature type="compositionally biased region" description="Low complexity" evidence="2">
    <location>
        <begin position="2433"/>
        <end position="2442"/>
    </location>
</feature>
<dbReference type="PANTHER" id="PTHR16166:SF93">
    <property type="entry name" value="INTERMEMBRANE LIPID TRANSFER PROTEIN VPS13"/>
    <property type="match status" value="1"/>
</dbReference>
<evidence type="ECO:0000313" key="5">
    <source>
        <dbReference type="Proteomes" id="UP000660262"/>
    </source>
</evidence>
<gene>
    <name evidence="4" type="ORF">PPROV_000657900</name>
</gene>
<feature type="compositionally biased region" description="Polar residues" evidence="2">
    <location>
        <begin position="252"/>
        <end position="264"/>
    </location>
</feature>
<comment type="caution">
    <text evidence="4">The sequence shown here is derived from an EMBL/GenBank/DDBJ whole genome shotgun (WGS) entry which is preliminary data.</text>
</comment>
<dbReference type="PANTHER" id="PTHR16166">
    <property type="entry name" value="VACUOLAR PROTEIN SORTING-ASSOCIATED PROTEIN VPS13"/>
    <property type="match status" value="1"/>
</dbReference>
<feature type="compositionally biased region" description="Basic and acidic residues" evidence="2">
    <location>
        <begin position="1573"/>
        <end position="1585"/>
    </location>
</feature>
<accession>A0A830HSC3</accession>
<feature type="region of interest" description="Disordered" evidence="2">
    <location>
        <begin position="50"/>
        <end position="71"/>
    </location>
</feature>
<evidence type="ECO:0000259" key="3">
    <source>
        <dbReference type="Pfam" id="PF25037"/>
    </source>
</evidence>
<feature type="region of interest" description="Disordered" evidence="2">
    <location>
        <begin position="228"/>
        <end position="264"/>
    </location>
</feature>
<feature type="compositionally biased region" description="Low complexity" evidence="2">
    <location>
        <begin position="3196"/>
        <end position="3209"/>
    </location>
</feature>
<dbReference type="InterPro" id="IPR056748">
    <property type="entry name" value="VPS13-like_C"/>
</dbReference>
<feature type="compositionally biased region" description="Polar residues" evidence="2">
    <location>
        <begin position="2443"/>
        <end position="2453"/>
    </location>
</feature>
<sequence length="3470" mass="366817">MRLWTVNVSRPFVRSLTSVALDCADAAKSDKTQPPTSTVEATLTVLDFKSSLGPAPPPLPPPPSSAETHQARASARSIANLAIAAQWEGMLVCLDIEPGAFAPAVRGGAAVRNFAPARLASASLSHLGVSAITREGGAWRASAHMGGIQLEDYTVSEMSACRRVISGFTERGKVLHASAEHPTTRELFAGEVAPRASLACGELQIAFAARFFKMLGQYAEGLTLPPKANISDERATTPSDDAVNEPGELKTTHSPQDGASGGAATSQDATFARWILDVSLDAPKIALPRSTSYSKSSGGESLVVDLGMLHLVGTPILCAYDAKDSAPAVRYELSMDGLQASLVDLKVDTVSGDASLFGLDGSPKLLVVADIQTAGGMLATSVRLDAPALDLGVTHHLFHTAAATIADNLSEEPPRRFLTWADFNPTVTSRSVRTSSQTVPSAETAAVSSSDTNEPSRFSLDLALTLPSIALTLYQGNSRNVSLAGLAIVGASVRAGMDPNTETMLSAAVSNITLVDSVRNVTVIGQAEKALSSMVSELEPWQSPANLDDLPPPPLFMLDARVPNPSAGISQSTSQRSSGRSSKSRRLPQSTDAAYSGMGKSTRAVAVLHAPRVDLEIAFVTDITTYFVQSGTTSTKGTSSSDGGGLRDRDVVLRLAEPLTLTDDVNLSSQRRLVVGADGPGEYVIDGHSQYALLIPAIAADDARDGVMVDVLKDCVLRLKGTHLVEVQGSGRELALKAEHFVAQASLEEGARIVVESAPPSSSMITSDGAIGSMAAIASDAGLSPSDALPRVPEMSVDLAPSQPPPQAGPSPATSTILALAEIRGVEVVVRASEPDANANTGGKRDEAHALVRIMNISATYRTDTGKVGAKTALNLEALSFDVCKRANGLALDSAAPPLLAPCSAVVRWDEEADPTPNRRLTAKFTELSVSANAQVLSDAASLASRAAEGLAAIGAAGKARGGFEAMSGFAQPCVRYRAVEPGPPTPLDGVGTNAVVSSAPPLVRAFWPEGASGQKPLGCVLSPDGSARPPAMQAYTVPMDGSSSRFPLRFELLGEVDVGNGHAYAVWEPVPKEGYAVSGYAFTAPGDPPPPVNALCCLRSTLATPLHRTPGLVSGRIGVPLTSDTMLTLRRIVNPSMGIAVEGSDGQTRAVYGLLARRCAPDAAAIASAAAVALAAAQPPPAAFPVSEEGFPAGPPMAPTGAFRRMWWSRGLERRNGNVPSASIWRPEAPPGFRIYGDVLVEDYHPPVFVVVPEWSPPLTAEPTGFELVWSDGSGGYNTPSSDHVRPSKTGPAGGFALWRPLAPEGYVAVGLFASAHAMVQPDVKLAACVRRDCLDPSARPQGQQRMLWSRPARSGAYPSIVLWGSSDEQGTFWATRDERQAPPSGAPRIPTYWKLTEEARERAIAPLPPPPPLSISIDIERLLTVVRTRAVSPDLIRLELKRTMMRGMLGMAGESDSDSGGMRVSVALCICIYALNPEANQARGTYEPLLEDLDVALNFESPSDATSTIERRITPGVSFASRATVTCAGDVRISASSPCIAHALKSLVDLQAATAAREHELAKHQASQRLDNLKRKEGERRTGDSPANALFLLTGRDMGCALHARATKPEALAGTGGNELSAGSCAEVPSVNDGGLYVLESSSASSNRSLLLRDDGLSDISRDAAVASLAHIDRLFFVHIASCTWQPGPDAIVRLGGCIRATATAELCIHRNSAEHLIGGVRTMRGSAKAKSLSTGEWTILFDESTTFEARCDDVMSVKITVDADSTYERTHPGVDAAILSGILTLRVDDCACEHALHLDCASESSAPAADATLHVTGTKGVSLRNISKTGPPVDTPPTNLSMKLHTATSLGVSLALSESGPWTDVPRGPELECILAVERHNQRPAHVLMSYHEPSGDGKKMAMVEITTPYTIRNETGVPLEVMLIQRANTSRTMEACEGHVEFEMYENQRFQPLQGWGGKGYLLSTETRMYGSRTCSRKNSFDTWDGALEHICHQVLVDGTHKWAPNESWRVDMNGGVDADGWSYATTFLQNDIKKYPPPSSCGKRMPQSFVRRRRWVRGCVPAEASSQASSRGGYQEGGGFSSGGASLGVVTPGETMHVPLWAVEARGAEVSLRPAGETFEWSEEAPTGGALAHRGSLRIDRPAAGTALLFCEPADGAVMTSSSAWWLIAEVRRRTVTQRGAKPAAPERSSEDFLDITTPRTGSAHTLVVRAPVRLRNLLPMRVDVEASTGYAGGATPRSEGMEADPGALVDLHRVDPRRGVYLRAWPSPEQGSPWQYQGRPFLVMPPLEGKIRGDNVAIPKWADGCHEYVFRTVEVGGGISGEDRPVRIGAWLDGLKRGGLSDERGGALRYVTCVGICISAPMCVVNDSGLGLVMTAGMMESSERVEKKSSGGGKTEKKEEEEEDDDDDDDEEDDEDFDDFDEDTWDDSSSSASSSATPTPRSLFGSSDTEAAAVALARPPWRVYRSRDPTTTLVASTSSISHRSKRFAPLGSDALVTPNQVCLLDADPRMCRATGNQAISAMVERLALRVSDPGLQVDGGIAVPILRHGQRGGLVNFDKVCELRLLAPTAAPMPTARILGMQVGRDTALDDSAERADAEAGDRLIAATAPVGARPEACWRVHVTPRIAFSNLTSRCVLRLEPGTLSDSSVTGFASTQSMRPGERTCIDRTARLRESTRLSRFGARVAILSTDGTDTVVGRSAPFDAGMLLRLPGKPTVLPIAPINSEGENLPKSIMVSTFHDGGTGSLTIAAVTTSPRSSYEIANLSNSPLRFRDVESDDDVVLLPFSCKGTSASAIEISVDGVEIPAGMETTTRIELGMLAACASDEEHKHDARYPGPNVGSGGELSTTMLASVSMDNDGVLMQARLEIRDRSDTPATLRMWYQDDPTSSSSVLLGQSAADALKGKGRVGSLLLRVKMPGISLSLAGRDRENETGVREVVYLGLQRIEATIASSMPRANGASLTSIGLRLDDLQLDDTLFTSACPVVLRADPTHERLFGRHAPLISLRIASEPSEVHELCASVRQKLLLELHETVLWQIVAFVNELRLDLLSGDDNVEPPPPQSFRVRMLETPGFGLGLTFKADPNGRPEGMGGLISSLGLSFANISGARIRLTGTFSETPREVTSETIVTELVNRAVADVKKHLLRVVMGVDLKNATQGLLGTVSDQLANLGDAKMSDVLGGGGEEGGASSSRGSSHRSGAATNRSDTATGGVKAGVNAFAGGLLKGVTGIFSKPLEGARKGGAVGFAEGVVSGVVGAGGNIASGVVDLASNTAGGIVGEMGSAMNTIAVTVGAKRASAPPGNRLREPRCVGADGALHPYSAHDAEGVRFMLNAVTAGALGGPLLRVNAGLGLNNERYVMHEVLRPAGGPIALYTTMRAVRLDIKDDEFVIVWNVPWNKVSGVDVGMQQQRERRVGRGAGGGSQLPMVIVATSSSERHELLCERGLEQAERLCKAAEELMHA</sequence>
<evidence type="ECO:0000256" key="1">
    <source>
        <dbReference type="ARBA" id="ARBA00006545"/>
    </source>
</evidence>